<feature type="chain" id="PRO_5046990800" description="PEP-CTERM sorting domain-containing protein" evidence="1">
    <location>
        <begin position="27"/>
        <end position="239"/>
    </location>
</feature>
<proteinExistence type="predicted"/>
<evidence type="ECO:0000313" key="2">
    <source>
        <dbReference type="EMBL" id="MFD1122198.1"/>
    </source>
</evidence>
<sequence>MKKTFSLGSKLILAISFLMAANSASALTTGTVLGSDFVNGQSNYSTSFSDGTSATFVGSRTFQKKTQDGMTGVGISGGRTAGEIDIDEKLTGTFSKEVIFSTLTIGLLFDGPEYNDVKEVAKFLVNFADGGSDTFYLTATGKHTASWTGEGSVLSLGSGAVDGGTGAWQLSNPFGFRSVDSIVFSASPGVAKHSCHNCTNQSDFTFVSATVIPVPEAQTSAMLFTGLLLMGALSLRRRF</sequence>
<gene>
    <name evidence="2" type="ORF">ACFQ2T_06770</name>
</gene>
<reference evidence="3" key="1">
    <citation type="journal article" date="2019" name="Int. J. Syst. Evol. Microbiol.">
        <title>The Global Catalogue of Microorganisms (GCM) 10K type strain sequencing project: providing services to taxonomists for standard genome sequencing and annotation.</title>
        <authorList>
            <consortium name="The Broad Institute Genomics Platform"/>
            <consortium name="The Broad Institute Genome Sequencing Center for Infectious Disease"/>
            <person name="Wu L."/>
            <person name="Ma J."/>
        </authorList>
    </citation>
    <scope>NUCLEOTIDE SEQUENCE [LARGE SCALE GENOMIC DNA]</scope>
    <source>
        <strain evidence="3">CCUG 58411</strain>
    </source>
</reference>
<comment type="caution">
    <text evidence="2">The sequence shown here is derived from an EMBL/GenBank/DDBJ whole genome shotgun (WGS) entry which is preliminary data.</text>
</comment>
<dbReference type="EMBL" id="JBHTLN010000001">
    <property type="protein sequence ID" value="MFD1122198.1"/>
    <property type="molecule type" value="Genomic_DNA"/>
</dbReference>
<evidence type="ECO:0000313" key="3">
    <source>
        <dbReference type="Proteomes" id="UP001597206"/>
    </source>
</evidence>
<feature type="signal peptide" evidence="1">
    <location>
        <begin position="1"/>
        <end position="26"/>
    </location>
</feature>
<name>A0ABW3PBW6_9PROT</name>
<organism evidence="2 3">
    <name type="scientific">Methylophilus flavus</name>
    <dbReference type="NCBI Taxonomy" id="640084"/>
    <lineage>
        <taxon>Bacteria</taxon>
        <taxon>Pseudomonadati</taxon>
        <taxon>Pseudomonadota</taxon>
        <taxon>Betaproteobacteria</taxon>
        <taxon>Nitrosomonadales</taxon>
        <taxon>Methylophilaceae</taxon>
        <taxon>Methylophilus</taxon>
    </lineage>
</organism>
<evidence type="ECO:0000256" key="1">
    <source>
        <dbReference type="SAM" id="SignalP"/>
    </source>
</evidence>
<keyword evidence="3" id="KW-1185">Reference proteome</keyword>
<dbReference type="Proteomes" id="UP001597206">
    <property type="component" value="Unassembled WGS sequence"/>
</dbReference>
<evidence type="ECO:0008006" key="4">
    <source>
        <dbReference type="Google" id="ProtNLM"/>
    </source>
</evidence>
<dbReference type="RefSeq" id="WP_379032239.1">
    <property type="nucleotide sequence ID" value="NZ_JBHTLN010000001.1"/>
</dbReference>
<keyword evidence="1" id="KW-0732">Signal</keyword>
<accession>A0ABW3PBW6</accession>
<protein>
    <recommendedName>
        <fullName evidence="4">PEP-CTERM sorting domain-containing protein</fullName>
    </recommendedName>
</protein>